<gene>
    <name evidence="1" type="ORF">GCM10025875_19430</name>
</gene>
<dbReference type="AlphaFoldDB" id="A0AA37XET6"/>
<reference evidence="1" key="2">
    <citation type="submission" date="2023-02" db="EMBL/GenBank/DDBJ databases">
        <authorList>
            <person name="Sun Q."/>
            <person name="Mori K."/>
        </authorList>
    </citation>
    <scope>NUCLEOTIDE SEQUENCE</scope>
    <source>
        <strain evidence="1">NBRC 112290</strain>
    </source>
</reference>
<keyword evidence="2" id="KW-1185">Reference proteome</keyword>
<evidence type="ECO:0000313" key="1">
    <source>
        <dbReference type="EMBL" id="GMA31951.1"/>
    </source>
</evidence>
<reference evidence="1" key="1">
    <citation type="journal article" date="2014" name="Int. J. Syst. Evol. Microbiol.">
        <title>Complete genome sequence of Corynebacterium casei LMG S-19264T (=DSM 44701T), isolated from a smear-ripened cheese.</title>
        <authorList>
            <consortium name="US DOE Joint Genome Institute (JGI-PGF)"/>
            <person name="Walter F."/>
            <person name="Albersmeier A."/>
            <person name="Kalinowski J."/>
            <person name="Ruckert C."/>
        </authorList>
    </citation>
    <scope>NUCLEOTIDE SEQUENCE</scope>
    <source>
        <strain evidence="1">NBRC 112290</strain>
    </source>
</reference>
<proteinExistence type="predicted"/>
<protein>
    <submittedName>
        <fullName evidence="1">Uncharacterized protein</fullName>
    </submittedName>
</protein>
<dbReference type="Proteomes" id="UP001157161">
    <property type="component" value="Unassembled WGS sequence"/>
</dbReference>
<comment type="caution">
    <text evidence="1">The sequence shown here is derived from an EMBL/GenBank/DDBJ whole genome shotgun (WGS) entry which is preliminary data.</text>
</comment>
<name>A0AA37XET6_9MICO</name>
<sequence length="62" mass="6927">MARPHLLAASRLVRAHCASIGMPYTEVSLAESYRIVVAYLNRVGLGARDPFDCPTFHTLRRV</sequence>
<evidence type="ECO:0000313" key="2">
    <source>
        <dbReference type="Proteomes" id="UP001157161"/>
    </source>
</evidence>
<organism evidence="1 2">
    <name type="scientific">Litorihabitans aurantiacus</name>
    <dbReference type="NCBI Taxonomy" id="1930061"/>
    <lineage>
        <taxon>Bacteria</taxon>
        <taxon>Bacillati</taxon>
        <taxon>Actinomycetota</taxon>
        <taxon>Actinomycetes</taxon>
        <taxon>Micrococcales</taxon>
        <taxon>Beutenbergiaceae</taxon>
        <taxon>Litorihabitans</taxon>
    </lineage>
</organism>
<accession>A0AA37XET6</accession>
<dbReference type="EMBL" id="BSUM01000001">
    <property type="protein sequence ID" value="GMA31951.1"/>
    <property type="molecule type" value="Genomic_DNA"/>
</dbReference>